<dbReference type="CDD" id="cd02440">
    <property type="entry name" value="AdoMet_MTases"/>
    <property type="match status" value="1"/>
</dbReference>
<keyword evidence="2" id="KW-0808">Transferase</keyword>
<dbReference type="SUPFAM" id="SSF53335">
    <property type="entry name" value="S-adenosyl-L-methionine-dependent methyltransferases"/>
    <property type="match status" value="1"/>
</dbReference>
<feature type="domain" description="Methyltransferase" evidence="1">
    <location>
        <begin position="45"/>
        <end position="135"/>
    </location>
</feature>
<dbReference type="InterPro" id="IPR041698">
    <property type="entry name" value="Methyltransf_25"/>
</dbReference>
<dbReference type="Gene3D" id="3.40.50.150">
    <property type="entry name" value="Vaccinia Virus protein VP39"/>
    <property type="match status" value="1"/>
</dbReference>
<evidence type="ECO:0000313" key="2">
    <source>
        <dbReference type="EMBL" id="HJC69353.1"/>
    </source>
</evidence>
<reference evidence="2" key="1">
    <citation type="journal article" date="2021" name="PeerJ">
        <title>Extensive microbial diversity within the chicken gut microbiome revealed by metagenomics and culture.</title>
        <authorList>
            <person name="Gilroy R."/>
            <person name="Ravi A."/>
            <person name="Getino M."/>
            <person name="Pursley I."/>
            <person name="Horton D.L."/>
            <person name="Alikhan N.F."/>
            <person name="Baker D."/>
            <person name="Gharbi K."/>
            <person name="Hall N."/>
            <person name="Watson M."/>
            <person name="Adriaenssens E.M."/>
            <person name="Foster-Nyarko E."/>
            <person name="Jarju S."/>
            <person name="Secka A."/>
            <person name="Antonio M."/>
            <person name="Oren A."/>
            <person name="Chaudhuri R.R."/>
            <person name="La Ragione R."/>
            <person name="Hildebrand F."/>
            <person name="Pallen M.J."/>
        </authorList>
    </citation>
    <scope>NUCLEOTIDE SEQUENCE</scope>
    <source>
        <strain evidence="2">CHK130-7132</strain>
    </source>
</reference>
<gene>
    <name evidence="2" type="ORF">H9932_06705</name>
</gene>
<organism evidence="2 3">
    <name type="scientific">Candidatus Brachybacterium intestinipullorum</name>
    <dbReference type="NCBI Taxonomy" id="2838512"/>
    <lineage>
        <taxon>Bacteria</taxon>
        <taxon>Bacillati</taxon>
        <taxon>Actinomycetota</taxon>
        <taxon>Actinomycetes</taxon>
        <taxon>Micrococcales</taxon>
        <taxon>Dermabacteraceae</taxon>
        <taxon>Brachybacterium</taxon>
    </lineage>
</organism>
<dbReference type="Proteomes" id="UP000823854">
    <property type="component" value="Unassembled WGS sequence"/>
</dbReference>
<dbReference type="InterPro" id="IPR029063">
    <property type="entry name" value="SAM-dependent_MTases_sf"/>
</dbReference>
<comment type="caution">
    <text evidence="2">The sequence shown here is derived from an EMBL/GenBank/DDBJ whole genome shotgun (WGS) entry which is preliminary data.</text>
</comment>
<dbReference type="EMBL" id="DWWC01000124">
    <property type="protein sequence ID" value="HJC69353.1"/>
    <property type="molecule type" value="Genomic_DNA"/>
</dbReference>
<protein>
    <submittedName>
        <fullName evidence="2">Class I SAM-dependent methyltransferase</fullName>
    </submittedName>
</protein>
<evidence type="ECO:0000259" key="1">
    <source>
        <dbReference type="Pfam" id="PF13649"/>
    </source>
</evidence>
<dbReference type="AlphaFoldDB" id="A0A9D2PZX1"/>
<name>A0A9D2PZX1_9MICO</name>
<reference evidence="2" key="2">
    <citation type="submission" date="2021-04" db="EMBL/GenBank/DDBJ databases">
        <authorList>
            <person name="Gilroy R."/>
        </authorList>
    </citation>
    <scope>NUCLEOTIDE SEQUENCE</scope>
    <source>
        <strain evidence="2">CHK130-7132</strain>
    </source>
</reference>
<keyword evidence="2" id="KW-0489">Methyltransferase</keyword>
<dbReference type="GO" id="GO:0008168">
    <property type="term" value="F:methyltransferase activity"/>
    <property type="evidence" value="ECO:0007669"/>
    <property type="project" value="UniProtKB-KW"/>
</dbReference>
<dbReference type="Pfam" id="PF13649">
    <property type="entry name" value="Methyltransf_25"/>
    <property type="match status" value="1"/>
</dbReference>
<accession>A0A9D2PZX1</accession>
<evidence type="ECO:0000313" key="3">
    <source>
        <dbReference type="Proteomes" id="UP000823854"/>
    </source>
</evidence>
<dbReference type="GO" id="GO:0032259">
    <property type="term" value="P:methylation"/>
    <property type="evidence" value="ECO:0007669"/>
    <property type="project" value="UniProtKB-KW"/>
</dbReference>
<proteinExistence type="predicted"/>
<sequence>MQQRSAERDFSAYNQAQRGRPVRPVARRAVDIVLAREHAAPPVAVELGSGAGVEARFLAESSFHVHAIDGDPSVEQLLEALGESHGISPVIADLGTLEALPAADLVLSCATLPFVRQEAFTPLWETMREALRPGGVLAVDLFGEHDDWAGTEGTYLARAEVDALLEGLEVLELTEEERDGRSFAGPKHWHTFQVIARRPV</sequence>